<dbReference type="Pfam" id="PF10145">
    <property type="entry name" value="PhageMin_Tail"/>
    <property type="match status" value="1"/>
</dbReference>
<evidence type="ECO:0000259" key="4">
    <source>
        <dbReference type="Pfam" id="PF10145"/>
    </source>
</evidence>
<feature type="domain" description="Phage tail tape measure protein" evidence="4">
    <location>
        <begin position="304"/>
        <end position="503"/>
    </location>
</feature>
<feature type="transmembrane region" description="Helical" evidence="3">
    <location>
        <begin position="655"/>
        <end position="675"/>
    </location>
</feature>
<keyword evidence="6" id="KW-1185">Reference proteome</keyword>
<dbReference type="Gene3D" id="6.10.140.1430">
    <property type="match status" value="1"/>
</dbReference>
<dbReference type="PANTHER" id="PTHR37813">
    <property type="entry name" value="FELS-2 PROPHAGE PROTEIN"/>
    <property type="match status" value="1"/>
</dbReference>
<dbReference type="EMBL" id="FQXH01000007">
    <property type="protein sequence ID" value="SHH05841.1"/>
    <property type="molecule type" value="Genomic_DNA"/>
</dbReference>
<keyword evidence="2" id="KW-0175">Coiled coil</keyword>
<organism evidence="5 6">
    <name type="scientific">Tepidibacter thalassicus DSM 15285</name>
    <dbReference type="NCBI Taxonomy" id="1123350"/>
    <lineage>
        <taxon>Bacteria</taxon>
        <taxon>Bacillati</taxon>
        <taxon>Bacillota</taxon>
        <taxon>Clostridia</taxon>
        <taxon>Peptostreptococcales</taxon>
        <taxon>Peptostreptococcaceae</taxon>
        <taxon>Tepidibacter</taxon>
    </lineage>
</organism>
<keyword evidence="3" id="KW-0812">Transmembrane</keyword>
<name>A0A1M5PWE6_9FIRM</name>
<evidence type="ECO:0000313" key="5">
    <source>
        <dbReference type="EMBL" id="SHH05841.1"/>
    </source>
</evidence>
<gene>
    <name evidence="5" type="ORF">SAMN02744040_00629</name>
</gene>
<feature type="transmembrane region" description="Helical" evidence="3">
    <location>
        <begin position="596"/>
        <end position="619"/>
    </location>
</feature>
<dbReference type="InterPro" id="IPR010090">
    <property type="entry name" value="Phage_tape_meas"/>
</dbReference>
<dbReference type="SUPFAM" id="SSF57997">
    <property type="entry name" value="Tropomyosin"/>
    <property type="match status" value="1"/>
</dbReference>
<dbReference type="RefSeq" id="WP_084601920.1">
    <property type="nucleotide sequence ID" value="NZ_FQXH01000007.1"/>
</dbReference>
<evidence type="ECO:0000256" key="2">
    <source>
        <dbReference type="SAM" id="Coils"/>
    </source>
</evidence>
<feature type="coiled-coil region" evidence="2">
    <location>
        <begin position="50"/>
        <end position="140"/>
    </location>
</feature>
<proteinExistence type="predicted"/>
<evidence type="ECO:0000256" key="1">
    <source>
        <dbReference type="ARBA" id="ARBA00022612"/>
    </source>
</evidence>
<dbReference type="NCBIfam" id="TIGR01760">
    <property type="entry name" value="tape_meas_TP901"/>
    <property type="match status" value="1"/>
</dbReference>
<keyword evidence="1" id="KW-1188">Viral release from host cell</keyword>
<dbReference type="Proteomes" id="UP000242520">
    <property type="component" value="Unassembled WGS sequence"/>
</dbReference>
<dbReference type="SUPFAM" id="SSF58113">
    <property type="entry name" value="Apolipoprotein A-I"/>
    <property type="match status" value="1"/>
</dbReference>
<protein>
    <submittedName>
        <fullName evidence="5">Phage tail tape measure protein, TP901 family, core region</fullName>
    </submittedName>
</protein>
<dbReference type="Gene3D" id="1.20.120.20">
    <property type="entry name" value="Apolipoprotein"/>
    <property type="match status" value="1"/>
</dbReference>
<keyword evidence="3" id="KW-0472">Membrane</keyword>
<accession>A0A1M5PWE6</accession>
<feature type="coiled-coil region" evidence="2">
    <location>
        <begin position="169"/>
        <end position="231"/>
    </location>
</feature>
<dbReference type="STRING" id="1123350.SAMN02744040_00629"/>
<evidence type="ECO:0000256" key="3">
    <source>
        <dbReference type="SAM" id="Phobius"/>
    </source>
</evidence>
<evidence type="ECO:0000313" key="6">
    <source>
        <dbReference type="Proteomes" id="UP000242520"/>
    </source>
</evidence>
<dbReference type="AlphaFoldDB" id="A0A1M5PWE6"/>
<dbReference type="Gene3D" id="1.10.287.1490">
    <property type="match status" value="1"/>
</dbReference>
<reference evidence="6" key="1">
    <citation type="submission" date="2016-11" db="EMBL/GenBank/DDBJ databases">
        <authorList>
            <person name="Varghese N."/>
            <person name="Submissions S."/>
        </authorList>
    </citation>
    <scope>NUCLEOTIDE SEQUENCE [LARGE SCALE GENOMIC DNA]</scope>
    <source>
        <strain evidence="6">DSM 15285</strain>
    </source>
</reference>
<sequence length="996" mass="108884">MAEVGSLVVRVGMDSTGFNTSISKLNRQLRVVQSEFQAASVKLGNFGNSTEQLRLKAESLNKQIDIQSQKVEVLRRKYEESLRTKGADNKATQNLAIQYNRAQAELSRLENELRETNNTIEQQTNRCTKLDRQLQVVQSEFKNASSALSGFGSSTDKLKVKADYLNKSIDLQKQKVQALKEAFEKSKETKGTDAKATQNLAIQYNNAQTKLNYLERDLKKVNDDIRIQENRWIQLGNKLKAVGTKMQNVGKKMQDVGKSLTTVTMPLVGIGAASVKTAMDFESAMSEVQAISGATGDDLEALKDKALEMGSTTKFSASQSAEALKYMSMAGWKTEQMLDGLSGVMNLAAASGEDLATVSDIVTDAMTAFGMKANEANDFADLLAATSSNANTNVSMLGESFKYVAPVAGSLGYTAKETALALGLMANAGIKASNSGTALRSIMTRLVKPTKESGTAMDMLGITIKDATTGKMKPFIQIMEELREKFKDLTPDQQAFYAAQIAGKEAMSGLLAIVNASEKDYMKLASAIEESKGKAKEMAKTMQDNLQGQLTKLKSALEGAAISIGETLMPMITKLVAKIQEWTDKFNSLSPAQQELIVKIGLLVAAIGPILLIFGQFAGAIGNVMLVGGKLITHWGSISSAATKFAGFLKPLLGGLFSPWGLAIAGAVVAGYLIIKNWDKIKEGAKKLKEFLSKKFNDIKESISNKWNQVKEKTTSTWNNIKTSTSEAWGNIQTTVKSKISGVFDNVKDKMNSIKSTMSEKWNSMKENTSQTWQIIRSKINEHGGGIKGVIGTYTEIYKTVWENTFNVLDKITGGKMSSISNTISQSVNNIKTKMINTWSNIKNSLTETWNNLKSKASNIFRDIARAIVRPFKNIHIPTPHFDFSVSHREIAGVSIPVPKVHVNWYAKGGIFNRPSVIGVGEAGTEAVLPIDRLDDILARALKKVGDKSFNSESATSSGITLHIENFYNNADKDIEQLAYELEFYRQRVTMGRGGK</sequence>
<dbReference type="PANTHER" id="PTHR37813:SF1">
    <property type="entry name" value="FELS-2 PROPHAGE PROTEIN"/>
    <property type="match status" value="1"/>
</dbReference>
<keyword evidence="3" id="KW-1133">Transmembrane helix</keyword>
<dbReference type="OrthoDB" id="9780715at2"/>